<dbReference type="Gene3D" id="3.30.70.20">
    <property type="match status" value="1"/>
</dbReference>
<name>A0A3S9MN79_9ACTN</name>
<proteinExistence type="predicted"/>
<evidence type="ECO:0000256" key="1">
    <source>
        <dbReference type="ARBA" id="ARBA00001927"/>
    </source>
</evidence>
<reference evidence="10 11" key="1">
    <citation type="journal article" date="2019" name="Int. J. Syst. Evol. Microbiol.">
        <title>Streptomyces cyaneochromogenes sp. nov., a blue pigment-producing actinomycete from manganese-contaminated soil.</title>
        <authorList>
            <person name="Tang X."/>
            <person name="Zhao J."/>
            <person name="Li K."/>
            <person name="Chen Z."/>
            <person name="Sun Y."/>
            <person name="Gao J."/>
        </authorList>
    </citation>
    <scope>NUCLEOTIDE SEQUENCE [LARGE SCALE GENOMIC DNA]</scope>
    <source>
        <strain evidence="10 11">MK-45</strain>
    </source>
</reference>
<organism evidence="10 11">
    <name type="scientific">Streptomyces cyaneochromogenes</name>
    <dbReference type="NCBI Taxonomy" id="2496836"/>
    <lineage>
        <taxon>Bacteria</taxon>
        <taxon>Bacillati</taxon>
        <taxon>Actinomycetota</taxon>
        <taxon>Actinomycetes</taxon>
        <taxon>Kitasatosporales</taxon>
        <taxon>Streptomycetaceae</taxon>
        <taxon>Streptomyces</taxon>
    </lineage>
</organism>
<dbReference type="InterPro" id="IPR001080">
    <property type="entry name" value="3Fe4S_ferredoxin"/>
</dbReference>
<comment type="function">
    <text evidence="8">Ferredoxins are iron-sulfur proteins that transfer electrons in a wide variety of metabolic reactions.</text>
</comment>
<keyword evidence="7" id="KW-0003">3Fe-4S</keyword>
<evidence type="ECO:0000313" key="11">
    <source>
        <dbReference type="Proteomes" id="UP000280298"/>
    </source>
</evidence>
<keyword evidence="6 8" id="KW-0411">Iron-sulfur</keyword>
<dbReference type="PANTHER" id="PTHR36923:SF3">
    <property type="entry name" value="FERREDOXIN"/>
    <property type="match status" value="1"/>
</dbReference>
<dbReference type="AlphaFoldDB" id="A0A3S9MN79"/>
<evidence type="ECO:0000256" key="2">
    <source>
        <dbReference type="ARBA" id="ARBA00022448"/>
    </source>
</evidence>
<dbReference type="SUPFAM" id="SSF54862">
    <property type="entry name" value="4Fe-4S ferredoxins"/>
    <property type="match status" value="1"/>
</dbReference>
<protein>
    <recommendedName>
        <fullName evidence="8">Ferredoxin</fullName>
    </recommendedName>
</protein>
<dbReference type="PRINTS" id="PR00352">
    <property type="entry name" value="3FE4SFRDOXIN"/>
</dbReference>
<dbReference type="GO" id="GO:0009055">
    <property type="term" value="F:electron transfer activity"/>
    <property type="evidence" value="ECO:0007669"/>
    <property type="project" value="UniProtKB-UniRule"/>
</dbReference>
<dbReference type="EMBL" id="CP034539">
    <property type="protein sequence ID" value="AZQ40591.1"/>
    <property type="molecule type" value="Genomic_DNA"/>
</dbReference>
<dbReference type="InterPro" id="IPR051269">
    <property type="entry name" value="Fe-S_cluster_ET"/>
</dbReference>
<dbReference type="PANTHER" id="PTHR36923">
    <property type="entry name" value="FERREDOXIN"/>
    <property type="match status" value="1"/>
</dbReference>
<gene>
    <name evidence="10" type="ORF">EJ357_25575</name>
</gene>
<dbReference type="GO" id="GO:0051538">
    <property type="term" value="F:3 iron, 4 sulfur cluster binding"/>
    <property type="evidence" value="ECO:0007669"/>
    <property type="project" value="UniProtKB-KW"/>
</dbReference>
<feature type="domain" description="4Fe-4S ferredoxin-type" evidence="9">
    <location>
        <begin position="3"/>
        <end position="31"/>
    </location>
</feature>
<keyword evidence="3 8" id="KW-0479">Metal-binding</keyword>
<evidence type="ECO:0000259" key="9">
    <source>
        <dbReference type="PROSITE" id="PS51379"/>
    </source>
</evidence>
<sequence length="64" mass="6929">MSTKVSIDPNLCYGSGECVHRAPSVFEFVDEYGVVRPGRADSGDDPRVQEAAEKCPSQAILLTE</sequence>
<keyword evidence="5 8" id="KW-0408">Iron</keyword>
<dbReference type="InterPro" id="IPR017896">
    <property type="entry name" value="4Fe4S_Fe-S-bd"/>
</dbReference>
<evidence type="ECO:0000256" key="5">
    <source>
        <dbReference type="ARBA" id="ARBA00023004"/>
    </source>
</evidence>
<keyword evidence="4 8" id="KW-0249">Electron transport</keyword>
<comment type="cofactor">
    <cofactor evidence="1">
        <name>[3Fe-4S] cluster</name>
        <dbReference type="ChEBI" id="CHEBI:21137"/>
    </cofactor>
</comment>
<evidence type="ECO:0000256" key="3">
    <source>
        <dbReference type="ARBA" id="ARBA00022723"/>
    </source>
</evidence>
<dbReference type="KEGG" id="scya:EJ357_25575"/>
<dbReference type="Proteomes" id="UP000280298">
    <property type="component" value="Chromosome"/>
</dbReference>
<dbReference type="Pfam" id="PF13370">
    <property type="entry name" value="Fer4_13"/>
    <property type="match status" value="1"/>
</dbReference>
<evidence type="ECO:0000256" key="7">
    <source>
        <dbReference type="ARBA" id="ARBA00023291"/>
    </source>
</evidence>
<dbReference type="OrthoDB" id="9803319at2"/>
<keyword evidence="2 8" id="KW-0813">Transport</keyword>
<keyword evidence="11" id="KW-1185">Reference proteome</keyword>
<evidence type="ECO:0000256" key="8">
    <source>
        <dbReference type="RuleBase" id="RU368020"/>
    </source>
</evidence>
<dbReference type="GO" id="GO:0005506">
    <property type="term" value="F:iron ion binding"/>
    <property type="evidence" value="ECO:0007669"/>
    <property type="project" value="UniProtKB-UniRule"/>
</dbReference>
<evidence type="ECO:0000313" key="10">
    <source>
        <dbReference type="EMBL" id="AZQ40591.1"/>
    </source>
</evidence>
<evidence type="ECO:0000256" key="4">
    <source>
        <dbReference type="ARBA" id="ARBA00022982"/>
    </source>
</evidence>
<dbReference type="PROSITE" id="PS51379">
    <property type="entry name" value="4FE4S_FER_2"/>
    <property type="match status" value="1"/>
</dbReference>
<evidence type="ECO:0000256" key="6">
    <source>
        <dbReference type="ARBA" id="ARBA00023014"/>
    </source>
</evidence>
<accession>A0A3S9MN79</accession>